<name>A0A399D3L4_9BACT</name>
<dbReference type="OrthoDB" id="9790652at2"/>
<proteinExistence type="predicted"/>
<comment type="caution">
    <text evidence="2">The sequence shown here is derived from an EMBL/GenBank/DDBJ whole genome shotgun (WGS) entry which is preliminary data.</text>
</comment>
<dbReference type="InterPro" id="IPR022525">
    <property type="entry name" value="GNAT_AblB"/>
</dbReference>
<dbReference type="Gene3D" id="3.40.630.30">
    <property type="match status" value="1"/>
</dbReference>
<sequence>MIQLYPWFLIIMNGITEGKIMEDKIEKIGRSTIQHGKSNNRIYLLKLNPADSQMIVPELDNLAKKEGYTKIVTKIHTEALPHFISAGYIMEAYIPRFYNGNTDCVLASRFLDKKREQSPKGQLQPFFKLFDSVNGSNHLNGLEDYQIRKLNELDAVAVTEVFKQVFETYPFPVHKPEYILKTMQSKSALYYGVWDGDRLIGVSTAETDFENKNAEMTDFAVLPEYRGKQLASHLLALMESDVKAAGIKTAYTIARLSQPGMNKTFMKAAYNYSGTLVNNTNIGGSIESMNIFYKHL</sequence>
<reference evidence="2 3" key="1">
    <citation type="journal article" date="2015" name="Int. J. Syst. Evol. Microbiol.">
        <title>Mariniphaga sediminis sp. nov., isolated from coastal sediment.</title>
        <authorList>
            <person name="Wang F.Q."/>
            <person name="Shen Q.Y."/>
            <person name="Chen G.J."/>
            <person name="Du Z.J."/>
        </authorList>
    </citation>
    <scope>NUCLEOTIDE SEQUENCE [LARGE SCALE GENOMIC DNA]</scope>
    <source>
        <strain evidence="2 3">SY21</strain>
    </source>
</reference>
<dbReference type="EMBL" id="QWET01000007">
    <property type="protein sequence ID" value="RIH65000.1"/>
    <property type="molecule type" value="Genomic_DNA"/>
</dbReference>
<dbReference type="PROSITE" id="PS51186">
    <property type="entry name" value="GNAT"/>
    <property type="match status" value="1"/>
</dbReference>
<gene>
    <name evidence="2" type="primary">ablB</name>
    <name evidence="2" type="ORF">D1164_10440</name>
</gene>
<dbReference type="CDD" id="cd04301">
    <property type="entry name" value="NAT_SF"/>
    <property type="match status" value="1"/>
</dbReference>
<dbReference type="Proteomes" id="UP000266441">
    <property type="component" value="Unassembled WGS sequence"/>
</dbReference>
<dbReference type="InterPro" id="IPR000182">
    <property type="entry name" value="GNAT_dom"/>
</dbReference>
<feature type="domain" description="N-acetyltransferase" evidence="1">
    <location>
        <begin position="145"/>
        <end position="296"/>
    </location>
</feature>
<dbReference type="AlphaFoldDB" id="A0A399D3L4"/>
<organism evidence="2 3">
    <name type="scientific">Mariniphaga sediminis</name>
    <dbReference type="NCBI Taxonomy" id="1628158"/>
    <lineage>
        <taxon>Bacteria</taxon>
        <taxon>Pseudomonadati</taxon>
        <taxon>Bacteroidota</taxon>
        <taxon>Bacteroidia</taxon>
        <taxon>Marinilabiliales</taxon>
        <taxon>Prolixibacteraceae</taxon>
        <taxon>Mariniphaga</taxon>
    </lineage>
</organism>
<keyword evidence="2" id="KW-0808">Transferase</keyword>
<evidence type="ECO:0000259" key="1">
    <source>
        <dbReference type="PROSITE" id="PS51186"/>
    </source>
</evidence>
<protein>
    <submittedName>
        <fullName evidence="2">Putative beta-lysine N-acetyltransferase</fullName>
    </submittedName>
</protein>
<keyword evidence="3" id="KW-1185">Reference proteome</keyword>
<accession>A0A399D3L4</accession>
<evidence type="ECO:0000313" key="2">
    <source>
        <dbReference type="EMBL" id="RIH65000.1"/>
    </source>
</evidence>
<dbReference type="NCBIfam" id="TIGR03827">
    <property type="entry name" value="GNAT_ablB"/>
    <property type="match status" value="1"/>
</dbReference>
<dbReference type="SUPFAM" id="SSF55729">
    <property type="entry name" value="Acyl-CoA N-acyltransferases (Nat)"/>
    <property type="match status" value="1"/>
</dbReference>
<evidence type="ECO:0000313" key="3">
    <source>
        <dbReference type="Proteomes" id="UP000266441"/>
    </source>
</evidence>
<dbReference type="GO" id="GO:0008080">
    <property type="term" value="F:N-acetyltransferase activity"/>
    <property type="evidence" value="ECO:0007669"/>
    <property type="project" value="InterPro"/>
</dbReference>
<dbReference type="InterPro" id="IPR016181">
    <property type="entry name" value="Acyl_CoA_acyltransferase"/>
</dbReference>
<dbReference type="Pfam" id="PF00583">
    <property type="entry name" value="Acetyltransf_1"/>
    <property type="match status" value="1"/>
</dbReference>